<dbReference type="SUPFAM" id="SSF50044">
    <property type="entry name" value="SH3-domain"/>
    <property type="match status" value="2"/>
</dbReference>
<evidence type="ECO:0000313" key="22">
    <source>
        <dbReference type="Proteomes" id="UP000694397"/>
    </source>
</evidence>
<dbReference type="Proteomes" id="UP000694397">
    <property type="component" value="Chromosome 3"/>
</dbReference>
<dbReference type="InterPro" id="IPR000219">
    <property type="entry name" value="DH_dom"/>
</dbReference>
<dbReference type="InterPro" id="IPR027267">
    <property type="entry name" value="AH/BAR_dom_sf"/>
</dbReference>
<dbReference type="CDD" id="cd07589">
    <property type="entry name" value="BAR_DNMBP"/>
    <property type="match status" value="1"/>
</dbReference>
<dbReference type="GO" id="GO:0005856">
    <property type="term" value="C:cytoskeleton"/>
    <property type="evidence" value="ECO:0007669"/>
    <property type="project" value="UniProtKB-SubCell"/>
</dbReference>
<dbReference type="CDD" id="cd00160">
    <property type="entry name" value="RhoGEF"/>
    <property type="match status" value="1"/>
</dbReference>
<dbReference type="Ensembl" id="ENSSFOT00015039452.1">
    <property type="protein sequence ID" value="ENSSFOP00015064937.1"/>
    <property type="gene ID" value="ENSSFOG00015021752.2"/>
</dbReference>
<keyword evidence="5 15" id="KW-0728">SH3 domain</keyword>
<dbReference type="GO" id="GO:0005795">
    <property type="term" value="C:Golgi stack"/>
    <property type="evidence" value="ECO:0007669"/>
    <property type="project" value="UniProtKB-SubCell"/>
</dbReference>
<evidence type="ECO:0000256" key="15">
    <source>
        <dbReference type="PROSITE-ProRule" id="PRU00192"/>
    </source>
</evidence>
<dbReference type="InterPro" id="IPR001331">
    <property type="entry name" value="GDS_CDC24_CS"/>
</dbReference>
<dbReference type="Gene3D" id="1.20.900.10">
    <property type="entry name" value="Dbl homology (DH) domain"/>
    <property type="match status" value="1"/>
</dbReference>
<dbReference type="CDD" id="cd11798">
    <property type="entry name" value="SH3_DNMBP_C1"/>
    <property type="match status" value="1"/>
</dbReference>
<reference evidence="21 22" key="1">
    <citation type="submission" date="2019-04" db="EMBL/GenBank/DDBJ databases">
        <authorList>
            <consortium name="Wellcome Sanger Institute Data Sharing"/>
        </authorList>
    </citation>
    <scope>NUCLEOTIDE SEQUENCE [LARGE SCALE GENOMIC DNA]</scope>
</reference>
<evidence type="ECO:0000256" key="1">
    <source>
        <dbReference type="ARBA" id="ARBA00004245"/>
    </source>
</evidence>
<dbReference type="GO" id="GO:0060271">
    <property type="term" value="P:cilium assembly"/>
    <property type="evidence" value="ECO:0007669"/>
    <property type="project" value="TreeGrafter"/>
</dbReference>
<feature type="compositionally biased region" description="Polar residues" evidence="17">
    <location>
        <begin position="707"/>
        <end position="723"/>
    </location>
</feature>
<keyword evidence="11 16" id="KW-0175">Coiled coil</keyword>
<sequence>MNRWSMIRPSPLGGGPGGQWEPGGVLWNQRLSFPRRFLFLPQGNRNSHCRWSERCVSSPECVAPDGHSRDPQGRGLGELRGAVVWLRRYSPPRSLRQTCEAAVSAVRPTEMTLLAEQSPPLDTAPASVAEDPEQRMMEKRSKVIEELLQTEHDYMKDLQMCVKEILQPLQRKQVPNVDIDGLFGNIHAVIDLSGRMYGSLVDTDCIGKVFLDHKAELEEVYKIYCQNHDDAITLLEGYEKDENIQKHILECLEKLRALYREWGKTNYINLGSFLIKPVQRVMRYPLLLTELLNTTPESHRDREQLAEAVLSVKEINVNINEYKRRKDLVVKYRKGDEDTLIDKISKLSMHSIIKKSNRVSSHLKHLTGISPQVKDEAFDEAEKRFRLQERLIKSFIRDISLYLQHIRESASVKVLAAISFGDIYTDRNQIDPERFQRAHRCISDKHFAEFKERTETLVIAPLTQLLSMFAGPHKLIQKRFDKLLDYDNCKERAERLRDRRVQEELQAARNNYEALNAQLLDELPKFVRTAEALFTGCVRSFAQAQRDFVSQALGELHPLLQLASVAGMAGLDGNLVALFQEEHGRVLQRLQTFSFFPENLPTTRKPPEKKTTERQVARKQLLGPPNCTLQTDEQRAALLARYGPEKLFQAERNFNAAQELDVSLLEGDIVGVIKQQDPMGSQNRWLIDNGVTKGFVYSSFLKPYNPRRSQSDVSLGSHSSNESGYGGSSPIFSRQNSNSTLTFNQEMATVSFSAAPPPKLSDPSSQNPANHRDLVDPSEPDSSSCLHQSALDPTQSYGQSDTPSPRCSQSESAFNSIARRNRGQPQRKPLHRTEEFTEPESDGHQIYYALYSFNARCSNELSITAHQRVKILEFQDMNGNQEWWLGEAGGRRGYVPSSYIRKSEYT</sequence>
<dbReference type="SUPFAM" id="SSF48065">
    <property type="entry name" value="DBL homology domain (DH-domain)"/>
    <property type="match status" value="1"/>
</dbReference>
<comment type="subcellular location">
    <subcellularLocation>
        <location evidence="2">Cell junction</location>
    </subcellularLocation>
    <subcellularLocation>
        <location evidence="1">Cytoplasm</location>
        <location evidence="1">Cytoskeleton</location>
    </subcellularLocation>
    <subcellularLocation>
        <location evidence="3">Golgi apparatus</location>
        <location evidence="3">Golgi stack</location>
    </subcellularLocation>
    <subcellularLocation>
        <location evidence="14">Synapse</location>
    </subcellularLocation>
</comment>
<dbReference type="PROSITE" id="PS51021">
    <property type="entry name" value="BAR"/>
    <property type="match status" value="1"/>
</dbReference>
<feature type="compositionally biased region" description="Gly residues" evidence="17">
    <location>
        <begin position="12"/>
        <end position="21"/>
    </location>
</feature>
<evidence type="ECO:0000256" key="8">
    <source>
        <dbReference type="ARBA" id="ARBA00022949"/>
    </source>
</evidence>
<dbReference type="PANTHER" id="PTHR22834">
    <property type="entry name" value="NUCLEAR FUSION PROTEIN FUS2"/>
    <property type="match status" value="1"/>
</dbReference>
<dbReference type="GO" id="GO:0045202">
    <property type="term" value="C:synapse"/>
    <property type="evidence" value="ECO:0007669"/>
    <property type="project" value="UniProtKB-SubCell"/>
</dbReference>
<keyword evidence="10" id="KW-0333">Golgi apparatus</keyword>
<feature type="domain" description="BAR" evidence="20">
    <location>
        <begin position="363"/>
        <end position="572"/>
    </location>
</feature>
<evidence type="ECO:0000259" key="20">
    <source>
        <dbReference type="PROSITE" id="PS51021"/>
    </source>
</evidence>
<dbReference type="PROSITE" id="PS50010">
    <property type="entry name" value="DH_2"/>
    <property type="match status" value="1"/>
</dbReference>
<keyword evidence="9" id="KW-0770">Synapse</keyword>
<evidence type="ECO:0000256" key="13">
    <source>
        <dbReference type="ARBA" id="ARBA00032587"/>
    </source>
</evidence>
<dbReference type="GO" id="GO:0005085">
    <property type="term" value="F:guanyl-nucleotide exchange factor activity"/>
    <property type="evidence" value="ECO:0007669"/>
    <property type="project" value="UniProtKB-KW"/>
</dbReference>
<dbReference type="FunFam" id="1.20.900.10:FF:000023">
    <property type="entry name" value="dynamin-binding protein isoform X2"/>
    <property type="match status" value="1"/>
</dbReference>
<evidence type="ECO:0000256" key="9">
    <source>
        <dbReference type="ARBA" id="ARBA00023018"/>
    </source>
</evidence>
<name>A0A8C9VT58_SCLFO</name>
<evidence type="ECO:0000256" key="16">
    <source>
        <dbReference type="SAM" id="Coils"/>
    </source>
</evidence>
<feature type="domain" description="DH" evidence="19">
    <location>
        <begin position="139"/>
        <end position="322"/>
    </location>
</feature>
<proteinExistence type="predicted"/>
<dbReference type="Gene3D" id="2.30.30.40">
    <property type="entry name" value="SH3 Domains"/>
    <property type="match status" value="2"/>
</dbReference>
<dbReference type="SUPFAM" id="SSF103657">
    <property type="entry name" value="BAR/IMD domain-like"/>
    <property type="match status" value="1"/>
</dbReference>
<feature type="domain" description="SH3" evidence="18">
    <location>
        <begin position="643"/>
        <end position="706"/>
    </location>
</feature>
<evidence type="ECO:0000256" key="12">
    <source>
        <dbReference type="ARBA" id="ARBA00023212"/>
    </source>
</evidence>
<dbReference type="Gene3D" id="1.20.1270.60">
    <property type="entry name" value="Arfaptin homology (AH) domain/BAR domain"/>
    <property type="match status" value="1"/>
</dbReference>
<protein>
    <recommendedName>
        <fullName evidence="4">Dynamin-binding protein</fullName>
    </recommendedName>
    <alternativeName>
        <fullName evidence="13">Scaffold protein Tuba</fullName>
    </alternativeName>
</protein>
<dbReference type="SMART" id="SM00721">
    <property type="entry name" value="BAR"/>
    <property type="match status" value="1"/>
</dbReference>
<dbReference type="InterPro" id="IPR035820">
    <property type="entry name" value="DNMBP_SH3_C1"/>
</dbReference>
<dbReference type="InterPro" id="IPR001452">
    <property type="entry name" value="SH3_domain"/>
</dbReference>
<gene>
    <name evidence="21" type="primary">DNMBP</name>
    <name evidence="21" type="synonym">dnmbp</name>
</gene>
<dbReference type="GeneTree" id="ENSGT00950000183088"/>
<reference evidence="21" key="3">
    <citation type="submission" date="2025-09" db="UniProtKB">
        <authorList>
            <consortium name="Ensembl"/>
        </authorList>
    </citation>
    <scope>IDENTIFICATION</scope>
</reference>
<accession>A0A8C9VT58</accession>
<feature type="domain" description="SH3" evidence="18">
    <location>
        <begin position="842"/>
        <end position="905"/>
    </location>
</feature>
<reference evidence="21" key="2">
    <citation type="submission" date="2025-08" db="UniProtKB">
        <authorList>
            <consortium name="Ensembl"/>
        </authorList>
    </citation>
    <scope>IDENTIFICATION</scope>
</reference>
<dbReference type="InterPro" id="IPR035899">
    <property type="entry name" value="DBL_dom_sf"/>
</dbReference>
<feature type="region of interest" description="Disordered" evidence="17">
    <location>
        <begin position="1"/>
        <end position="21"/>
    </location>
</feature>
<feature type="region of interest" description="Disordered" evidence="17">
    <location>
        <begin position="753"/>
        <end position="839"/>
    </location>
</feature>
<dbReference type="PROSITE" id="PS50002">
    <property type="entry name" value="SH3"/>
    <property type="match status" value="2"/>
</dbReference>
<keyword evidence="12" id="KW-0206">Cytoskeleton</keyword>
<feature type="coiled-coil region" evidence="16">
    <location>
        <begin position="486"/>
        <end position="522"/>
    </location>
</feature>
<keyword evidence="6" id="KW-0963">Cytoplasm</keyword>
<dbReference type="AlphaFoldDB" id="A0A8C9VT58"/>
<evidence type="ECO:0000313" key="21">
    <source>
        <dbReference type="Ensembl" id="ENSSFOP00015064937.1"/>
    </source>
</evidence>
<evidence type="ECO:0000256" key="6">
    <source>
        <dbReference type="ARBA" id="ARBA00022490"/>
    </source>
</evidence>
<dbReference type="SMART" id="SM00325">
    <property type="entry name" value="RhoGEF"/>
    <property type="match status" value="1"/>
</dbReference>
<dbReference type="InterPro" id="IPR036028">
    <property type="entry name" value="SH3-like_dom_sf"/>
</dbReference>
<evidence type="ECO:0000256" key="17">
    <source>
        <dbReference type="SAM" id="MobiDB-lite"/>
    </source>
</evidence>
<dbReference type="GO" id="GO:0035556">
    <property type="term" value="P:intracellular signal transduction"/>
    <property type="evidence" value="ECO:0007669"/>
    <property type="project" value="InterPro"/>
</dbReference>
<evidence type="ECO:0000256" key="10">
    <source>
        <dbReference type="ARBA" id="ARBA00023034"/>
    </source>
</evidence>
<evidence type="ECO:0000259" key="18">
    <source>
        <dbReference type="PROSITE" id="PS50002"/>
    </source>
</evidence>
<keyword evidence="8" id="KW-0965">Cell junction</keyword>
<evidence type="ECO:0000256" key="4">
    <source>
        <dbReference type="ARBA" id="ARBA00018186"/>
    </source>
</evidence>
<dbReference type="FunFam" id="2.30.30.40:FF:000066">
    <property type="entry name" value="dynamin-binding protein isoform X1"/>
    <property type="match status" value="1"/>
</dbReference>
<keyword evidence="7" id="KW-0344">Guanine-nucleotide releasing factor</keyword>
<evidence type="ECO:0000259" key="19">
    <source>
        <dbReference type="PROSITE" id="PS50010"/>
    </source>
</evidence>
<dbReference type="GO" id="GO:0070161">
    <property type="term" value="C:anchoring junction"/>
    <property type="evidence" value="ECO:0007669"/>
    <property type="project" value="UniProtKB-SubCell"/>
</dbReference>
<dbReference type="Pfam" id="PF03114">
    <property type="entry name" value="BAR"/>
    <property type="match status" value="1"/>
</dbReference>
<evidence type="ECO:0000256" key="7">
    <source>
        <dbReference type="ARBA" id="ARBA00022658"/>
    </source>
</evidence>
<evidence type="ECO:0000256" key="14">
    <source>
        <dbReference type="ARBA" id="ARBA00034103"/>
    </source>
</evidence>
<dbReference type="FunFam" id="2.30.30.40:FF:000084">
    <property type="entry name" value="dynamin-binding protein isoform X1"/>
    <property type="match status" value="1"/>
</dbReference>
<dbReference type="SMART" id="SM00326">
    <property type="entry name" value="SH3"/>
    <property type="match status" value="2"/>
</dbReference>
<dbReference type="Pfam" id="PF07653">
    <property type="entry name" value="SH3_2"/>
    <property type="match status" value="1"/>
</dbReference>
<evidence type="ECO:0000256" key="5">
    <source>
        <dbReference type="ARBA" id="ARBA00022443"/>
    </source>
</evidence>
<organism evidence="21 22">
    <name type="scientific">Scleropages formosus</name>
    <name type="common">Asian bonytongue</name>
    <name type="synonym">Osteoglossum formosum</name>
    <dbReference type="NCBI Taxonomy" id="113540"/>
    <lineage>
        <taxon>Eukaryota</taxon>
        <taxon>Metazoa</taxon>
        <taxon>Chordata</taxon>
        <taxon>Craniata</taxon>
        <taxon>Vertebrata</taxon>
        <taxon>Euteleostomi</taxon>
        <taxon>Actinopterygii</taxon>
        <taxon>Neopterygii</taxon>
        <taxon>Teleostei</taxon>
        <taxon>Osteoglossocephala</taxon>
        <taxon>Osteoglossomorpha</taxon>
        <taxon>Osteoglossiformes</taxon>
        <taxon>Osteoglossidae</taxon>
        <taxon>Scleropages</taxon>
    </lineage>
</organism>
<dbReference type="InterPro" id="IPR004148">
    <property type="entry name" value="BAR_dom"/>
</dbReference>
<dbReference type="InterPro" id="IPR051492">
    <property type="entry name" value="Dynamin-Rho_GEF"/>
</dbReference>
<evidence type="ECO:0000256" key="2">
    <source>
        <dbReference type="ARBA" id="ARBA00004282"/>
    </source>
</evidence>
<evidence type="ECO:0000256" key="3">
    <source>
        <dbReference type="ARBA" id="ARBA00004348"/>
    </source>
</evidence>
<dbReference type="FunFam" id="1.20.1270.60:FF:000027">
    <property type="entry name" value="dynamin-binding protein isoform X1"/>
    <property type="match status" value="1"/>
</dbReference>
<feature type="region of interest" description="Disordered" evidence="17">
    <location>
        <begin position="707"/>
        <end position="733"/>
    </location>
</feature>
<keyword evidence="22" id="KW-1185">Reference proteome</keyword>
<dbReference type="PANTHER" id="PTHR22834:SF19">
    <property type="entry name" value="DYNAMIN-BINDING PROTEIN"/>
    <property type="match status" value="1"/>
</dbReference>
<feature type="compositionally biased region" description="Polar residues" evidence="17">
    <location>
        <begin position="780"/>
        <end position="815"/>
    </location>
</feature>
<evidence type="ECO:0000256" key="11">
    <source>
        <dbReference type="ARBA" id="ARBA00023054"/>
    </source>
</evidence>
<dbReference type="PROSITE" id="PS00741">
    <property type="entry name" value="DH_1"/>
    <property type="match status" value="1"/>
</dbReference>
<dbReference type="Pfam" id="PF00621">
    <property type="entry name" value="RhoGEF"/>
    <property type="match status" value="1"/>
</dbReference>
<dbReference type="CDD" id="cd12141">
    <property type="entry name" value="SH3_DNMBP_C2"/>
    <property type="match status" value="1"/>
</dbReference>